<evidence type="ECO:0000256" key="2">
    <source>
        <dbReference type="SAM" id="Phobius"/>
    </source>
</evidence>
<dbReference type="Proteomes" id="UP000215199">
    <property type="component" value="Unassembled WGS sequence"/>
</dbReference>
<dbReference type="RefSeq" id="WP_093949620.1">
    <property type="nucleotide sequence ID" value="NZ_NMUL01000023.1"/>
</dbReference>
<evidence type="ECO:0000256" key="1">
    <source>
        <dbReference type="SAM" id="MobiDB-lite"/>
    </source>
</evidence>
<feature type="transmembrane region" description="Helical" evidence="2">
    <location>
        <begin position="150"/>
        <end position="171"/>
    </location>
</feature>
<reference evidence="4" key="1">
    <citation type="submission" date="2017-07" db="EMBL/GenBank/DDBJ databases">
        <title>Comparative genome mining reveals phylogenetic distribution patterns of secondary metabolites in Amycolatopsis.</title>
        <authorList>
            <person name="Adamek M."/>
            <person name="Alanjary M."/>
            <person name="Sales-Ortells H."/>
            <person name="Goodfellow M."/>
            <person name="Bull A.T."/>
            <person name="Kalinowski J."/>
            <person name="Ziemert N."/>
        </authorList>
    </citation>
    <scope>NUCLEOTIDE SEQUENCE [LARGE SCALE GENOMIC DNA]</scope>
    <source>
        <strain evidence="4">H5</strain>
    </source>
</reference>
<feature type="transmembrane region" description="Helical" evidence="2">
    <location>
        <begin position="74"/>
        <end position="91"/>
    </location>
</feature>
<feature type="transmembrane region" description="Helical" evidence="2">
    <location>
        <begin position="219"/>
        <end position="239"/>
    </location>
</feature>
<organism evidence="3 4">
    <name type="scientific">Amycolatopsis vastitatis</name>
    <dbReference type="NCBI Taxonomy" id="1905142"/>
    <lineage>
        <taxon>Bacteria</taxon>
        <taxon>Bacillati</taxon>
        <taxon>Actinomycetota</taxon>
        <taxon>Actinomycetes</taxon>
        <taxon>Pseudonocardiales</taxon>
        <taxon>Pseudonocardiaceae</taxon>
        <taxon>Amycolatopsis</taxon>
    </lineage>
</organism>
<dbReference type="EMBL" id="NMUL01000023">
    <property type="protein sequence ID" value="OXM65215.1"/>
    <property type="molecule type" value="Genomic_DNA"/>
</dbReference>
<keyword evidence="2" id="KW-0472">Membrane</keyword>
<proteinExistence type="predicted"/>
<evidence type="ECO:0000313" key="4">
    <source>
        <dbReference type="Proteomes" id="UP000215199"/>
    </source>
</evidence>
<evidence type="ECO:0000313" key="3">
    <source>
        <dbReference type="EMBL" id="OXM65215.1"/>
    </source>
</evidence>
<keyword evidence="2" id="KW-0812">Transmembrane</keyword>
<keyword evidence="2" id="KW-1133">Transmembrane helix</keyword>
<feature type="transmembrane region" description="Helical" evidence="2">
    <location>
        <begin position="112"/>
        <end position="138"/>
    </location>
</feature>
<gene>
    <name evidence="3" type="ORF">CF165_22985</name>
</gene>
<name>A0A229T1S1_9PSEU</name>
<feature type="transmembrane region" description="Helical" evidence="2">
    <location>
        <begin position="48"/>
        <end position="68"/>
    </location>
</feature>
<keyword evidence="4" id="KW-1185">Reference proteome</keyword>
<dbReference type="OrthoDB" id="3626588at2"/>
<feature type="region of interest" description="Disordered" evidence="1">
    <location>
        <begin position="250"/>
        <end position="273"/>
    </location>
</feature>
<sequence length="273" mass="29585">MIMVTAAEHGEARHWLARHGQPVGQPTPLVTALIATRRPVRGRGTWRYFGYVMLAGLAASVYLLLFGPGATESAIGYFIGFGIQLGLWDIIRRRERELRASAPARPPAEPWWQVLGGWYLASLVLAFAGGAVLAGAMYFTTPDRTYAVSWLGLLGLSGLSSGCVLIGILRGPVFGADAESLAVARALRAEKIYLASPVLGVLPLAMEMLMGHGRQPAEFFPWMAGYIAAVVLLQAVSGLRHRRRFRKLPPGHYGEPAPDRDPGTPVDWSPPGY</sequence>
<protein>
    <submittedName>
        <fullName evidence="3">Uncharacterized protein</fullName>
    </submittedName>
</protein>
<comment type="caution">
    <text evidence="3">The sequence shown here is derived from an EMBL/GenBank/DDBJ whole genome shotgun (WGS) entry which is preliminary data.</text>
</comment>
<accession>A0A229T1S1</accession>
<dbReference type="AlphaFoldDB" id="A0A229T1S1"/>
<feature type="transmembrane region" description="Helical" evidence="2">
    <location>
        <begin position="192"/>
        <end position="213"/>
    </location>
</feature>